<dbReference type="Proteomes" id="UP001605990">
    <property type="component" value="Unassembled WGS sequence"/>
</dbReference>
<protein>
    <submittedName>
        <fullName evidence="2">Adenylate/guanylate cyclase domain-containing protein</fullName>
    </submittedName>
</protein>
<keyword evidence="3" id="KW-1185">Reference proteome</keyword>
<comment type="caution">
    <text evidence="2">The sequence shown here is derived from an EMBL/GenBank/DDBJ whole genome shotgun (WGS) entry which is preliminary data.</text>
</comment>
<sequence length="205" mass="22183">MSLSNGAVEVDAVYLYADLADSTGLARDFTRTTAAKVIRAYLDAVCRVIRARGGEIRSFDGDRVMAVFMGLTKNTDAAKCALQINYAVKKIVRPKAEANLSSLTTQGFVIKHCVGVDSGKALIVRGGVRGSNDLVSIGRAPNVAAKLSDVRNGGYRTYITEDVYNGMLDSARTSSDGRPMWEGPFTREVGGEKITVYKSTWTWSL</sequence>
<gene>
    <name evidence="2" type="ORF">ACGU38_01935</name>
</gene>
<accession>A0ABW7DTE5</accession>
<dbReference type="PROSITE" id="PS50125">
    <property type="entry name" value="GUANYLATE_CYCLASE_2"/>
    <property type="match status" value="1"/>
</dbReference>
<organism evidence="2 3">
    <name type="scientific">Streptomyces rochei</name>
    <name type="common">Streptomyces parvullus</name>
    <dbReference type="NCBI Taxonomy" id="1928"/>
    <lineage>
        <taxon>Bacteria</taxon>
        <taxon>Bacillati</taxon>
        <taxon>Actinomycetota</taxon>
        <taxon>Actinomycetes</taxon>
        <taxon>Kitasatosporales</taxon>
        <taxon>Streptomycetaceae</taxon>
        <taxon>Streptomyces</taxon>
        <taxon>Streptomyces rochei group</taxon>
    </lineage>
</organism>
<dbReference type="InterPro" id="IPR001054">
    <property type="entry name" value="A/G_cyclase"/>
</dbReference>
<evidence type="ECO:0000259" key="1">
    <source>
        <dbReference type="PROSITE" id="PS50125"/>
    </source>
</evidence>
<name>A0ABW7DTE5_STRRO</name>
<evidence type="ECO:0000313" key="3">
    <source>
        <dbReference type="Proteomes" id="UP001605990"/>
    </source>
</evidence>
<evidence type="ECO:0000313" key="2">
    <source>
        <dbReference type="EMBL" id="MFG6294121.1"/>
    </source>
</evidence>
<dbReference type="EMBL" id="JBIENY010000030">
    <property type="protein sequence ID" value="MFG6294121.1"/>
    <property type="molecule type" value="Genomic_DNA"/>
</dbReference>
<dbReference type="Gene3D" id="3.30.70.1230">
    <property type="entry name" value="Nucleotide cyclase"/>
    <property type="match status" value="1"/>
</dbReference>
<dbReference type="InterPro" id="IPR029787">
    <property type="entry name" value="Nucleotide_cyclase"/>
</dbReference>
<dbReference type="SUPFAM" id="SSF55073">
    <property type="entry name" value="Nucleotide cyclase"/>
    <property type="match status" value="1"/>
</dbReference>
<dbReference type="RefSeq" id="WP_394392685.1">
    <property type="nucleotide sequence ID" value="NZ_JBIENY010000030.1"/>
</dbReference>
<feature type="domain" description="Guanylate cyclase" evidence="1">
    <location>
        <begin position="13"/>
        <end position="148"/>
    </location>
</feature>
<proteinExistence type="predicted"/>
<reference evidence="2 3" key="1">
    <citation type="submission" date="2024-10" db="EMBL/GenBank/DDBJ databases">
        <title>Draft genome assembly of a novel steroid transforming actinomycete isolated from African clawed frog Xenopus laevis.</title>
        <authorList>
            <person name="Bragin E."/>
            <person name="Kollerov V."/>
            <person name="Donova M.V."/>
        </authorList>
    </citation>
    <scope>NUCLEOTIDE SEQUENCE [LARGE SCALE GENOMIC DNA]</scope>
    <source>
        <strain evidence="2 3">MTOC-St3</strain>
    </source>
</reference>